<comment type="caution">
    <text evidence="2">The sequence shown here is derived from an EMBL/GenBank/DDBJ whole genome shotgun (WGS) entry which is preliminary data.</text>
</comment>
<protein>
    <submittedName>
        <fullName evidence="2">Uncharacterized protein</fullName>
    </submittedName>
</protein>
<gene>
    <name evidence="2" type="ORF">PVAP13_7KG411466</name>
</gene>
<accession>A0A8T0QPW0</accession>
<dbReference type="EMBL" id="CM029049">
    <property type="protein sequence ID" value="KAG2575131.1"/>
    <property type="molecule type" value="Genomic_DNA"/>
</dbReference>
<evidence type="ECO:0000256" key="1">
    <source>
        <dbReference type="SAM" id="MobiDB-lite"/>
    </source>
</evidence>
<sequence>MGLHGSVRGCRWTCDFCRSRSHFRCGTRWTICRSLFSRFLLGGCFRARVFAGSFWCRSLFSAWTTIGSVYLYAWPDCNTNKTPAQMAFDLNVPVMDLNEPLLEDINDDDTAPLPALEDDGGGIDEVDDDGGDSTESATSSTESAATSTSAGTGWTSSATNTSLANVSSESADTDAEP</sequence>
<evidence type="ECO:0000313" key="2">
    <source>
        <dbReference type="EMBL" id="KAG2575131.1"/>
    </source>
</evidence>
<feature type="compositionally biased region" description="Acidic residues" evidence="1">
    <location>
        <begin position="106"/>
        <end position="132"/>
    </location>
</feature>
<feature type="compositionally biased region" description="Low complexity" evidence="1">
    <location>
        <begin position="133"/>
        <end position="162"/>
    </location>
</feature>
<dbReference type="Proteomes" id="UP000823388">
    <property type="component" value="Chromosome 7K"/>
</dbReference>
<dbReference type="AlphaFoldDB" id="A0A8T0QPW0"/>
<name>A0A8T0QPW0_PANVG</name>
<proteinExistence type="predicted"/>
<feature type="region of interest" description="Disordered" evidence="1">
    <location>
        <begin position="106"/>
        <end position="177"/>
    </location>
</feature>
<keyword evidence="3" id="KW-1185">Reference proteome</keyword>
<reference evidence="2" key="1">
    <citation type="submission" date="2020-05" db="EMBL/GenBank/DDBJ databases">
        <title>WGS assembly of Panicum virgatum.</title>
        <authorList>
            <person name="Lovell J.T."/>
            <person name="Jenkins J."/>
            <person name="Shu S."/>
            <person name="Juenger T.E."/>
            <person name="Schmutz J."/>
        </authorList>
    </citation>
    <scope>NUCLEOTIDE SEQUENCE</scope>
    <source>
        <strain evidence="2">AP13</strain>
    </source>
</reference>
<evidence type="ECO:0000313" key="3">
    <source>
        <dbReference type="Proteomes" id="UP000823388"/>
    </source>
</evidence>
<organism evidence="2 3">
    <name type="scientific">Panicum virgatum</name>
    <name type="common">Blackwell switchgrass</name>
    <dbReference type="NCBI Taxonomy" id="38727"/>
    <lineage>
        <taxon>Eukaryota</taxon>
        <taxon>Viridiplantae</taxon>
        <taxon>Streptophyta</taxon>
        <taxon>Embryophyta</taxon>
        <taxon>Tracheophyta</taxon>
        <taxon>Spermatophyta</taxon>
        <taxon>Magnoliopsida</taxon>
        <taxon>Liliopsida</taxon>
        <taxon>Poales</taxon>
        <taxon>Poaceae</taxon>
        <taxon>PACMAD clade</taxon>
        <taxon>Panicoideae</taxon>
        <taxon>Panicodae</taxon>
        <taxon>Paniceae</taxon>
        <taxon>Panicinae</taxon>
        <taxon>Panicum</taxon>
        <taxon>Panicum sect. Hiantes</taxon>
    </lineage>
</organism>